<feature type="non-terminal residue" evidence="1">
    <location>
        <position position="1"/>
    </location>
</feature>
<name>A0ACD0NTZ9_9BASI</name>
<proteinExistence type="predicted"/>
<reference evidence="1 2" key="1">
    <citation type="journal article" date="2018" name="Mol. Biol. Evol.">
        <title>Broad Genomic Sampling Reveals a Smut Pathogenic Ancestry of the Fungal Clade Ustilaginomycotina.</title>
        <authorList>
            <person name="Kijpornyongpan T."/>
            <person name="Mondo S.J."/>
            <person name="Barry K."/>
            <person name="Sandor L."/>
            <person name="Lee J."/>
            <person name="Lipzen A."/>
            <person name="Pangilinan J."/>
            <person name="LaButti K."/>
            <person name="Hainaut M."/>
            <person name="Henrissat B."/>
            <person name="Grigoriev I.V."/>
            <person name="Spatafora J.W."/>
            <person name="Aime M.C."/>
        </authorList>
    </citation>
    <scope>NUCLEOTIDE SEQUENCE [LARGE SCALE GENOMIC DNA]</scope>
    <source>
        <strain evidence="1 2">SA 807</strain>
    </source>
</reference>
<evidence type="ECO:0000313" key="2">
    <source>
        <dbReference type="Proteomes" id="UP000245626"/>
    </source>
</evidence>
<organism evidence="1 2">
    <name type="scientific">Violaceomyces palustris</name>
    <dbReference type="NCBI Taxonomy" id="1673888"/>
    <lineage>
        <taxon>Eukaryota</taxon>
        <taxon>Fungi</taxon>
        <taxon>Dikarya</taxon>
        <taxon>Basidiomycota</taxon>
        <taxon>Ustilaginomycotina</taxon>
        <taxon>Ustilaginomycetes</taxon>
        <taxon>Violaceomycetales</taxon>
        <taxon>Violaceomycetaceae</taxon>
        <taxon>Violaceomyces</taxon>
    </lineage>
</organism>
<evidence type="ECO:0000313" key="1">
    <source>
        <dbReference type="EMBL" id="PWN49266.1"/>
    </source>
</evidence>
<protein>
    <submittedName>
        <fullName evidence="1">P-loop containing nucleoside triphosphate hydrolase protein</fullName>
    </submittedName>
</protein>
<gene>
    <name evidence="1" type="ORF">IE53DRAFT_317940</name>
</gene>
<dbReference type="Proteomes" id="UP000245626">
    <property type="component" value="Unassembled WGS sequence"/>
</dbReference>
<dbReference type="EMBL" id="KZ820074">
    <property type="protein sequence ID" value="PWN49266.1"/>
    <property type="molecule type" value="Genomic_DNA"/>
</dbReference>
<sequence length="104" mass="11995">QGVKLIKANHPNLNPLFIFISPPDFSTLKSRLVGRGTETEDSVRKRLKIAKVELEYARMEGSHHHVIVNDDLERAYSLLRDCIFHKEGLETDRVPPVDEEELKF</sequence>
<keyword evidence="1" id="KW-0378">Hydrolase</keyword>
<keyword evidence="2" id="KW-1185">Reference proteome</keyword>
<accession>A0ACD0NTZ9</accession>